<dbReference type="InterPro" id="IPR033749">
    <property type="entry name" value="Polyprenyl_synt_CS"/>
</dbReference>
<organism evidence="8 9">
    <name type="scientific">Acholeplasma oculi</name>
    <dbReference type="NCBI Taxonomy" id="35623"/>
    <lineage>
        <taxon>Bacteria</taxon>
        <taxon>Bacillati</taxon>
        <taxon>Mycoplasmatota</taxon>
        <taxon>Mollicutes</taxon>
        <taxon>Acholeplasmatales</taxon>
        <taxon>Acholeplasmataceae</taxon>
        <taxon>Acholeplasma</taxon>
    </lineage>
</organism>
<evidence type="ECO:0000256" key="3">
    <source>
        <dbReference type="ARBA" id="ARBA00022679"/>
    </source>
</evidence>
<evidence type="ECO:0000256" key="7">
    <source>
        <dbReference type="RuleBase" id="RU004466"/>
    </source>
</evidence>
<dbReference type="RefSeq" id="WP_147290484.1">
    <property type="nucleotide sequence ID" value="NZ_UFRU01000001.1"/>
</dbReference>
<dbReference type="PANTHER" id="PTHR43281:SF1">
    <property type="entry name" value="FARNESYL DIPHOSPHATE SYNTHASE"/>
    <property type="match status" value="1"/>
</dbReference>
<protein>
    <submittedName>
        <fullName evidence="8">Terpenoid synthase</fullName>
    </submittedName>
</protein>
<proteinExistence type="inferred from homology"/>
<dbReference type="GO" id="GO:0005737">
    <property type="term" value="C:cytoplasm"/>
    <property type="evidence" value="ECO:0007669"/>
    <property type="project" value="UniProtKB-ARBA"/>
</dbReference>
<dbReference type="Pfam" id="PF00348">
    <property type="entry name" value="polyprenyl_synt"/>
    <property type="match status" value="1"/>
</dbReference>
<dbReference type="FunFam" id="1.10.600.10:FF:000001">
    <property type="entry name" value="Geranylgeranyl diphosphate synthase"/>
    <property type="match status" value="1"/>
</dbReference>
<dbReference type="InParanoid" id="A0A061A9S3"/>
<sequence>MFNNIHMPMIEETLKTYLSTIPDGNLKQAISYALLGNGKRVRPMLGITLLESLGINPLPYLNALVAVELIHTYSLIHDDLPSMDNDTMRRGKPTVHIAFDEGTAILAGDALLTDSFYLVTETKALTGDEKTQIISILAKKAGSLGMVLGQIKDIESEQKQISIEDLNLMYELKTANLIQASLMTAAVIGAKKDIALYESLGYYIGLIFQIQDDILEYTLTPDEIGKSKSDELRDKPTYVSLLGLDKSRIILNQYTQKLNHLIQTLGLENTSIHDQIKQLLTRKK</sequence>
<comment type="cofactor">
    <cofactor evidence="1">
        <name>Mg(2+)</name>
        <dbReference type="ChEBI" id="CHEBI:18420"/>
    </cofactor>
</comment>
<dbReference type="Gene3D" id="1.10.600.10">
    <property type="entry name" value="Farnesyl Diphosphate Synthase"/>
    <property type="match status" value="1"/>
</dbReference>
<evidence type="ECO:0000256" key="5">
    <source>
        <dbReference type="ARBA" id="ARBA00022842"/>
    </source>
</evidence>
<keyword evidence="9" id="KW-1185">Reference proteome</keyword>
<evidence type="ECO:0000256" key="2">
    <source>
        <dbReference type="ARBA" id="ARBA00006706"/>
    </source>
</evidence>
<dbReference type="FunCoup" id="A0A061A9S3">
    <property type="interactions" value="214"/>
</dbReference>
<keyword evidence="6" id="KW-0414">Isoprene biosynthesis</keyword>
<dbReference type="KEGG" id="aoc:Aocu_00710"/>
<dbReference type="PATRIC" id="fig|35623.3.peg.70"/>
<dbReference type="GO" id="GO:0016114">
    <property type="term" value="P:terpenoid biosynthetic process"/>
    <property type="evidence" value="ECO:0007669"/>
    <property type="project" value="UniProtKB-ARBA"/>
</dbReference>
<dbReference type="SUPFAM" id="SSF48576">
    <property type="entry name" value="Terpenoid synthases"/>
    <property type="match status" value="1"/>
</dbReference>
<keyword evidence="3 7" id="KW-0808">Transferase</keyword>
<comment type="similarity">
    <text evidence="2 7">Belongs to the FPP/GGPP synthase family.</text>
</comment>
<evidence type="ECO:0000256" key="1">
    <source>
        <dbReference type="ARBA" id="ARBA00001946"/>
    </source>
</evidence>
<dbReference type="SFLD" id="SFLDG01017">
    <property type="entry name" value="Polyprenyl_Transferase_Like"/>
    <property type="match status" value="1"/>
</dbReference>
<dbReference type="PANTHER" id="PTHR43281">
    <property type="entry name" value="FARNESYL DIPHOSPHATE SYNTHASE"/>
    <property type="match status" value="1"/>
</dbReference>
<dbReference type="HOGENOM" id="CLU_014015_0_1_14"/>
<reference evidence="9" key="1">
    <citation type="submission" date="2014-05" db="EMBL/GenBank/DDBJ databases">
        <authorList>
            <person name="Kube M."/>
        </authorList>
    </citation>
    <scope>NUCLEOTIDE SEQUENCE [LARGE SCALE GENOMIC DNA]</scope>
</reference>
<dbReference type="EMBL" id="LK028559">
    <property type="protein sequence ID" value="CDR30144.1"/>
    <property type="molecule type" value="Genomic_DNA"/>
</dbReference>
<dbReference type="Proteomes" id="UP000032434">
    <property type="component" value="Chromosome 1"/>
</dbReference>
<dbReference type="PROSITE" id="PS00723">
    <property type="entry name" value="POLYPRENYL_SYNTHASE_1"/>
    <property type="match status" value="1"/>
</dbReference>
<accession>A0A061A9S3</accession>
<evidence type="ECO:0000313" key="9">
    <source>
        <dbReference type="Proteomes" id="UP000032434"/>
    </source>
</evidence>
<evidence type="ECO:0000256" key="4">
    <source>
        <dbReference type="ARBA" id="ARBA00022723"/>
    </source>
</evidence>
<dbReference type="OrthoDB" id="9805316at2"/>
<dbReference type="NCBIfam" id="NF045485">
    <property type="entry name" value="FPPsyn"/>
    <property type="match status" value="1"/>
</dbReference>
<dbReference type="InterPro" id="IPR053378">
    <property type="entry name" value="Prenyl_diphosphate_synthase"/>
</dbReference>
<dbReference type="SFLD" id="SFLDS00005">
    <property type="entry name" value="Isoprenoid_Synthase_Type_I"/>
    <property type="match status" value="1"/>
</dbReference>
<gene>
    <name evidence="8" type="ORF">Aocu_00710</name>
</gene>
<dbReference type="GO" id="GO:0004659">
    <property type="term" value="F:prenyltransferase activity"/>
    <property type="evidence" value="ECO:0007669"/>
    <property type="project" value="InterPro"/>
</dbReference>
<dbReference type="GO" id="GO:0046872">
    <property type="term" value="F:metal ion binding"/>
    <property type="evidence" value="ECO:0007669"/>
    <property type="project" value="UniProtKB-KW"/>
</dbReference>
<keyword evidence="5" id="KW-0460">Magnesium</keyword>
<dbReference type="AlphaFoldDB" id="A0A061A9S3"/>
<dbReference type="InterPro" id="IPR008949">
    <property type="entry name" value="Isoprenoid_synthase_dom_sf"/>
</dbReference>
<name>A0A061A9S3_9MOLU</name>
<dbReference type="CDD" id="cd00685">
    <property type="entry name" value="Trans_IPPS_HT"/>
    <property type="match status" value="1"/>
</dbReference>
<evidence type="ECO:0000256" key="6">
    <source>
        <dbReference type="ARBA" id="ARBA00023229"/>
    </source>
</evidence>
<keyword evidence="4" id="KW-0479">Metal-binding</keyword>
<dbReference type="STRING" id="35623.Aocu_00710"/>
<dbReference type="InterPro" id="IPR000092">
    <property type="entry name" value="Polyprenyl_synt"/>
</dbReference>
<evidence type="ECO:0000313" key="8">
    <source>
        <dbReference type="EMBL" id="CDR30144.1"/>
    </source>
</evidence>